<comment type="caution">
    <text evidence="1">The sequence shown here is derived from an EMBL/GenBank/DDBJ whole genome shotgun (WGS) entry which is preliminary data.</text>
</comment>
<proteinExistence type="predicted"/>
<evidence type="ECO:0000313" key="1">
    <source>
        <dbReference type="EMBL" id="MDR5591174.1"/>
    </source>
</evidence>
<accession>A0ABU1ET69</accession>
<sequence length="64" mass="7296">MQRASLGRLGHNAQFQLSIPLTLPAMLGRNITFPSRNRELSPLNRNSIYSFDATSYVLILHKRL</sequence>
<keyword evidence="2" id="KW-1185">Reference proteome</keyword>
<gene>
    <name evidence="1" type="ORF">RE431_11040</name>
</gene>
<dbReference type="RefSeq" id="WP_309562041.1">
    <property type="nucleotide sequence ID" value="NZ_JAVJIU010000004.1"/>
</dbReference>
<protein>
    <submittedName>
        <fullName evidence="1">Uncharacterized protein</fullName>
    </submittedName>
</protein>
<dbReference type="Proteomes" id="UP001257234">
    <property type="component" value="Unassembled WGS sequence"/>
</dbReference>
<evidence type="ECO:0000313" key="2">
    <source>
        <dbReference type="Proteomes" id="UP001257234"/>
    </source>
</evidence>
<reference evidence="2" key="1">
    <citation type="submission" date="2023-07" db="EMBL/GenBank/DDBJ databases">
        <title>Christiangramia sp. SM2212., a novel bacterium of the family Flavobacteriaceae isolated from the sea sediment.</title>
        <authorList>
            <person name="Wang J."/>
            <person name="Zhang X."/>
        </authorList>
    </citation>
    <scope>NUCLEOTIDE SEQUENCE [LARGE SCALE GENOMIC DNA]</scope>
    <source>
        <strain evidence="2">SM2212</strain>
    </source>
</reference>
<name>A0ABU1ET69_9FLAO</name>
<dbReference type="EMBL" id="JAVJIU010000004">
    <property type="protein sequence ID" value="MDR5591174.1"/>
    <property type="molecule type" value="Genomic_DNA"/>
</dbReference>
<organism evidence="1 2">
    <name type="scientific">Christiangramia sediminicola</name>
    <dbReference type="NCBI Taxonomy" id="3073267"/>
    <lineage>
        <taxon>Bacteria</taxon>
        <taxon>Pseudomonadati</taxon>
        <taxon>Bacteroidota</taxon>
        <taxon>Flavobacteriia</taxon>
        <taxon>Flavobacteriales</taxon>
        <taxon>Flavobacteriaceae</taxon>
        <taxon>Christiangramia</taxon>
    </lineage>
</organism>